<dbReference type="Pfam" id="PF07065">
    <property type="entry name" value="D123"/>
    <property type="match status" value="1"/>
</dbReference>
<evidence type="ECO:0000313" key="2">
    <source>
        <dbReference type="EMBL" id="KZO97026.1"/>
    </source>
</evidence>
<dbReference type="OrthoDB" id="360540at2759"/>
<organism evidence="2 3">
    <name type="scientific">Calocera viscosa (strain TUFC12733)</name>
    <dbReference type="NCBI Taxonomy" id="1330018"/>
    <lineage>
        <taxon>Eukaryota</taxon>
        <taxon>Fungi</taxon>
        <taxon>Dikarya</taxon>
        <taxon>Basidiomycota</taxon>
        <taxon>Agaricomycotina</taxon>
        <taxon>Dacrymycetes</taxon>
        <taxon>Dacrymycetales</taxon>
        <taxon>Dacrymycetaceae</taxon>
        <taxon>Calocera</taxon>
    </lineage>
</organism>
<comment type="similarity">
    <text evidence="1">Belongs to the CDC123 family.</text>
</comment>
<keyword evidence="3" id="KW-1185">Reference proteome</keyword>
<evidence type="ECO:0000313" key="3">
    <source>
        <dbReference type="Proteomes" id="UP000076738"/>
    </source>
</evidence>
<gene>
    <name evidence="2" type="ORF">CALVIDRAFT_497821</name>
</gene>
<dbReference type="PANTHER" id="PTHR15323">
    <property type="entry name" value="D123 PROTEIN"/>
    <property type="match status" value="1"/>
</dbReference>
<dbReference type="PANTHER" id="PTHR15323:SF6">
    <property type="entry name" value="CELL DIVISION CYCLE PROTEIN 123 HOMOLOG"/>
    <property type="match status" value="1"/>
</dbReference>
<dbReference type="Proteomes" id="UP000076738">
    <property type="component" value="Unassembled WGS sequence"/>
</dbReference>
<sequence length="340" mass="38216">MSFIPLFPPLTRSNVLACQLSSWYPLFASVSIKTVTIRPLDTEFRNYLLADGVQIPQGSEDITARSGLSDDESDEEEDVPSYAFPALDASIRKAVAAFGAVFPKLNWSSPKDAAWMLPQSSPLKCTSPADVYLLLKSSDFVNHDVDPATVFEGCQEDTDEKDMNYELELSLRKWYAIDRSREFRCFVRDNVLLGASQRDSNYYEYLNDPQTQESVLGVIDHFWRENIMERCPAGPHYAFDLLLTRDLCRAHLVDINPFAPRTDPLLFTYEELQDLVRGATPRPKLAVIDSAAHVDAARNAPTFQHNMVPLEALHLAAGRTPHDFNDALVEEIRRSAAEGA</sequence>
<dbReference type="GO" id="GO:0005737">
    <property type="term" value="C:cytoplasm"/>
    <property type="evidence" value="ECO:0007669"/>
    <property type="project" value="TreeGrafter"/>
</dbReference>
<accession>A0A167MSS6</accession>
<reference evidence="2 3" key="1">
    <citation type="journal article" date="2016" name="Mol. Biol. Evol.">
        <title>Comparative Genomics of Early-Diverging Mushroom-Forming Fungi Provides Insights into the Origins of Lignocellulose Decay Capabilities.</title>
        <authorList>
            <person name="Nagy L.G."/>
            <person name="Riley R."/>
            <person name="Tritt A."/>
            <person name="Adam C."/>
            <person name="Daum C."/>
            <person name="Floudas D."/>
            <person name="Sun H."/>
            <person name="Yadav J.S."/>
            <person name="Pangilinan J."/>
            <person name="Larsson K.H."/>
            <person name="Matsuura K."/>
            <person name="Barry K."/>
            <person name="Labutti K."/>
            <person name="Kuo R."/>
            <person name="Ohm R.A."/>
            <person name="Bhattacharya S.S."/>
            <person name="Shirouzu T."/>
            <person name="Yoshinaga Y."/>
            <person name="Martin F.M."/>
            <person name="Grigoriev I.V."/>
            <person name="Hibbett D.S."/>
        </authorList>
    </citation>
    <scope>NUCLEOTIDE SEQUENCE [LARGE SCALE GENOMIC DNA]</scope>
    <source>
        <strain evidence="2 3">TUFC12733</strain>
    </source>
</reference>
<evidence type="ECO:0000256" key="1">
    <source>
        <dbReference type="ARBA" id="ARBA00011047"/>
    </source>
</evidence>
<dbReference type="STRING" id="1330018.A0A167MSS6"/>
<name>A0A167MSS6_CALVF</name>
<proteinExistence type="inferred from homology"/>
<dbReference type="EMBL" id="KV417281">
    <property type="protein sequence ID" value="KZO97026.1"/>
    <property type="molecule type" value="Genomic_DNA"/>
</dbReference>
<dbReference type="AlphaFoldDB" id="A0A167MSS6"/>
<protein>
    <submittedName>
        <fullName evidence="2">D123-domain-containing protein</fullName>
    </submittedName>
</protein>
<dbReference type="InterPro" id="IPR009772">
    <property type="entry name" value="CDC123"/>
</dbReference>